<evidence type="ECO:0000256" key="1">
    <source>
        <dbReference type="ARBA" id="ARBA00004412"/>
    </source>
</evidence>
<dbReference type="PANTHER" id="PTHR13364:SF6">
    <property type="entry name" value="SPERMATOGENESIS-DEFECTIVE PROTEIN 39 HOMOLOG"/>
    <property type="match status" value="1"/>
</dbReference>
<dbReference type="Proteomes" id="UP000887540">
    <property type="component" value="Unplaced"/>
</dbReference>
<dbReference type="Gene3D" id="1.10.150.780">
    <property type="entry name" value="Vps16, C-terminal region"/>
    <property type="match status" value="1"/>
</dbReference>
<dbReference type="InterPro" id="IPR040057">
    <property type="entry name" value="Spe-39"/>
</dbReference>
<protein>
    <submittedName>
        <fullName evidence="8">Vps16 C-terminal domain-containing protein</fullName>
    </submittedName>
</protein>
<evidence type="ECO:0000313" key="8">
    <source>
        <dbReference type="WBParaSite" id="ACRNAN_scaffold4164.g32943.t1"/>
    </source>
</evidence>
<dbReference type="PANTHER" id="PTHR13364">
    <property type="entry name" value="DEFECTIVE SPERMATOGENESIS PROTEIN 39"/>
    <property type="match status" value="1"/>
</dbReference>
<comment type="subcellular location">
    <subcellularLocation>
        <location evidence="2">Cytoplasmic vesicle</location>
    </subcellularLocation>
    <subcellularLocation>
        <location evidence="1">Early endosome</location>
    </subcellularLocation>
    <subcellularLocation>
        <location evidence="3">Late endosome</location>
    </subcellularLocation>
</comment>
<proteinExistence type="predicted"/>
<dbReference type="AlphaFoldDB" id="A0A914DVW1"/>
<accession>A0A914DVW1</accession>
<keyword evidence="7" id="KW-1185">Reference proteome</keyword>
<reference evidence="8" key="1">
    <citation type="submission" date="2022-11" db="UniProtKB">
        <authorList>
            <consortium name="WormBaseParasite"/>
        </authorList>
    </citation>
    <scope>IDENTIFICATION</scope>
</reference>
<feature type="region of interest" description="Disordered" evidence="6">
    <location>
        <begin position="82"/>
        <end position="110"/>
    </location>
</feature>
<sequence>MDVHRKFTFDDPEDSYWNESSNTTIFDDFRNVSIARQALDDLFVRTDTYGLDDNASVAESEKPKSELEVELTNRLAAVTVSSTPNRRYTTSDAQSVSDHSASGSRKNTISNGLAPEKSFFPHISNASMVSECSVGSFSSDATVHLDYARLRTEHRKLQKHLEVILFLKRTLSNSVFREILILKPEASEYYVSYLRETGDTEELMNTLFAMGRTDEAAMVEFVVASRKRQPEAKIHALRKCLISGLSDPTLSNEAKFVEEYITLLEWQIPIDAKDEELCKTGNSEIFKQYPKKASLIGQPLLTTLYYCCLYHYDLSMNSYASPWYVKTVFNINEKVFNWMAISALSRQKKYAEIEKLLMNKKLLSGYKLVCPFPWSAFFYLIFKYGVPPKEVLTKWLHAIPDLEERLKVCEQFGESPEAHVETLIALRDKTKLANLLKKLNPHSVEYNKAHIALSNTAYKWKN</sequence>
<keyword evidence="4" id="KW-0967">Endosome</keyword>
<evidence type="ECO:0000256" key="4">
    <source>
        <dbReference type="ARBA" id="ARBA00022753"/>
    </source>
</evidence>
<dbReference type="WBParaSite" id="ACRNAN_scaffold4164.g32943.t1">
    <property type="protein sequence ID" value="ACRNAN_scaffold4164.g32943.t1"/>
    <property type="gene ID" value="ACRNAN_scaffold4164.g32943"/>
</dbReference>
<evidence type="ECO:0000313" key="7">
    <source>
        <dbReference type="Proteomes" id="UP000887540"/>
    </source>
</evidence>
<dbReference type="InterPro" id="IPR038132">
    <property type="entry name" value="Vps16_C_sf"/>
</dbReference>
<name>A0A914DVW1_9BILA</name>
<organism evidence="7 8">
    <name type="scientific">Acrobeloides nanus</name>
    <dbReference type="NCBI Taxonomy" id="290746"/>
    <lineage>
        <taxon>Eukaryota</taxon>
        <taxon>Metazoa</taxon>
        <taxon>Ecdysozoa</taxon>
        <taxon>Nematoda</taxon>
        <taxon>Chromadorea</taxon>
        <taxon>Rhabditida</taxon>
        <taxon>Tylenchina</taxon>
        <taxon>Cephalobomorpha</taxon>
        <taxon>Cephaloboidea</taxon>
        <taxon>Cephalobidae</taxon>
        <taxon>Acrobeloides</taxon>
    </lineage>
</organism>
<dbReference type="GO" id="GO:0007034">
    <property type="term" value="P:vacuolar transport"/>
    <property type="evidence" value="ECO:0007669"/>
    <property type="project" value="TreeGrafter"/>
</dbReference>
<evidence type="ECO:0000256" key="6">
    <source>
        <dbReference type="SAM" id="MobiDB-lite"/>
    </source>
</evidence>
<evidence type="ECO:0000256" key="3">
    <source>
        <dbReference type="ARBA" id="ARBA00004603"/>
    </source>
</evidence>
<keyword evidence="5" id="KW-0968">Cytoplasmic vesicle</keyword>
<dbReference type="GO" id="GO:0005770">
    <property type="term" value="C:late endosome"/>
    <property type="evidence" value="ECO:0007669"/>
    <property type="project" value="UniProtKB-SubCell"/>
</dbReference>
<evidence type="ECO:0000256" key="5">
    <source>
        <dbReference type="ARBA" id="ARBA00023329"/>
    </source>
</evidence>
<evidence type="ECO:0000256" key="2">
    <source>
        <dbReference type="ARBA" id="ARBA00004541"/>
    </source>
</evidence>
<dbReference type="GO" id="GO:0005769">
    <property type="term" value="C:early endosome"/>
    <property type="evidence" value="ECO:0007669"/>
    <property type="project" value="UniProtKB-SubCell"/>
</dbReference>
<dbReference type="GO" id="GO:0006886">
    <property type="term" value="P:intracellular protein transport"/>
    <property type="evidence" value="ECO:0007669"/>
    <property type="project" value="TreeGrafter"/>
</dbReference>